<dbReference type="PANTHER" id="PTHR11647">
    <property type="entry name" value="HYDRANTOINASE/DIHYDROPYRIMIDINASE FAMILY MEMBER"/>
    <property type="match status" value="1"/>
</dbReference>
<dbReference type="PANTHER" id="PTHR11647:SF1">
    <property type="entry name" value="COLLAPSIN RESPONSE MEDIATOR PROTEIN"/>
    <property type="match status" value="1"/>
</dbReference>
<dbReference type="EMBL" id="UINC01001594">
    <property type="protein sequence ID" value="SUZ84432.1"/>
    <property type="molecule type" value="Genomic_DNA"/>
</dbReference>
<protein>
    <recommendedName>
        <fullName evidence="1">Amidohydrolase 3 domain-containing protein</fullName>
    </recommendedName>
</protein>
<gene>
    <name evidence="2" type="ORF">METZ01_LOCUS37286</name>
</gene>
<reference evidence="2" key="1">
    <citation type="submission" date="2018-05" db="EMBL/GenBank/DDBJ databases">
        <authorList>
            <person name="Lanie J.A."/>
            <person name="Ng W.-L."/>
            <person name="Kazmierczak K.M."/>
            <person name="Andrzejewski T.M."/>
            <person name="Davidsen T.M."/>
            <person name="Wayne K.J."/>
            <person name="Tettelin H."/>
            <person name="Glass J.I."/>
            <person name="Rusch D."/>
            <person name="Podicherti R."/>
            <person name="Tsui H.-C.T."/>
            <person name="Winkler M.E."/>
        </authorList>
    </citation>
    <scope>NUCLEOTIDE SEQUENCE</scope>
</reference>
<dbReference type="InterPro" id="IPR013108">
    <property type="entry name" value="Amidohydro_3"/>
</dbReference>
<evidence type="ECO:0000313" key="2">
    <source>
        <dbReference type="EMBL" id="SUZ84432.1"/>
    </source>
</evidence>
<dbReference type="AlphaFoldDB" id="A0A381QYC9"/>
<dbReference type="GO" id="GO:0016812">
    <property type="term" value="F:hydrolase activity, acting on carbon-nitrogen (but not peptide) bonds, in cyclic amides"/>
    <property type="evidence" value="ECO:0007669"/>
    <property type="project" value="TreeGrafter"/>
</dbReference>
<dbReference type="InterPro" id="IPR011059">
    <property type="entry name" value="Metal-dep_hydrolase_composite"/>
</dbReference>
<dbReference type="GO" id="GO:0005829">
    <property type="term" value="C:cytosol"/>
    <property type="evidence" value="ECO:0007669"/>
    <property type="project" value="TreeGrafter"/>
</dbReference>
<feature type="domain" description="Amidohydrolase 3" evidence="1">
    <location>
        <begin position="44"/>
        <end position="532"/>
    </location>
</feature>
<dbReference type="InterPro" id="IPR032466">
    <property type="entry name" value="Metal_Hydrolase"/>
</dbReference>
<sequence length="552" mass="60908">MSHDLVIRGGVIVDGTGNEPFEGDVAIDGNTISAIGTVEETGVEEIHANGNTITPGFVDLHTHLDAQIGWDPHMTSVTWHGVTTALLGNCGVTFAPCKPDDREFLAGMMETVEDIPKHAILTGLPWDWESYGGYLDSIERLGPMINVTGLVGHSATRFYVMGERAIEEQATPKEIEQIAALAGESVREGAIGFSVNRHPGHTLPDRRPIPGTFASREELLAISKAVGKHGGLMQTVPHFGDIDNEMDLLAEEGRDSRILFSAISEHGIRLDERVSEMRRNGVDITGVTVPRSGGGVGGLSTGNFWHTTSWNELRRMDFSDRLEAIQDAEFRSKLVQEIKDHEQEEMILNATKRYYPMGQEARPNYTQSRYESLYDIAEESGEHPSETWLRLTLETDGKALFHQRGFNVNLEHLEKMITTDWAMPGLGDAGAHVSQMIDSGWSTFVLSHWHRDAGVYTIQEAVRRIAAEPARVLGLRDRGTLEVGKRADVNVIDIDRVAERQPYIVNDFPGGASRFQQRATGYQATVCNGEVILRDDEHTGICAGKVLRNGAH</sequence>
<evidence type="ECO:0000259" key="1">
    <source>
        <dbReference type="Pfam" id="PF07969"/>
    </source>
</evidence>
<dbReference type="Gene3D" id="2.30.40.10">
    <property type="entry name" value="Urease, subunit C, domain 1"/>
    <property type="match status" value="1"/>
</dbReference>
<dbReference type="Gene3D" id="3.20.20.140">
    <property type="entry name" value="Metal-dependent hydrolases"/>
    <property type="match status" value="2"/>
</dbReference>
<organism evidence="2">
    <name type="scientific">marine metagenome</name>
    <dbReference type="NCBI Taxonomy" id="408172"/>
    <lineage>
        <taxon>unclassified sequences</taxon>
        <taxon>metagenomes</taxon>
        <taxon>ecological metagenomes</taxon>
    </lineage>
</organism>
<proteinExistence type="predicted"/>
<dbReference type="InterPro" id="IPR050378">
    <property type="entry name" value="Metallo-dep_Hydrolases_sf"/>
</dbReference>
<name>A0A381QYC9_9ZZZZ</name>
<dbReference type="SUPFAM" id="SSF51338">
    <property type="entry name" value="Composite domain of metallo-dependent hydrolases"/>
    <property type="match status" value="1"/>
</dbReference>
<dbReference type="SUPFAM" id="SSF51556">
    <property type="entry name" value="Metallo-dependent hydrolases"/>
    <property type="match status" value="1"/>
</dbReference>
<dbReference type="Pfam" id="PF07969">
    <property type="entry name" value="Amidohydro_3"/>
    <property type="match status" value="1"/>
</dbReference>
<accession>A0A381QYC9</accession>